<dbReference type="EMBL" id="BRXU01000005">
    <property type="protein sequence ID" value="GLC51913.1"/>
    <property type="molecule type" value="Genomic_DNA"/>
</dbReference>
<proteinExistence type="predicted"/>
<dbReference type="AlphaFoldDB" id="A0A9W6F0A9"/>
<evidence type="ECO:0000313" key="3">
    <source>
        <dbReference type="Proteomes" id="UP001165080"/>
    </source>
</evidence>
<reference evidence="2 3" key="1">
    <citation type="journal article" date="2023" name="Commun. Biol.">
        <title>Reorganization of the ancestral sex-determining regions during the evolution of trioecy in Pleodorina starrii.</title>
        <authorList>
            <person name="Takahashi K."/>
            <person name="Suzuki S."/>
            <person name="Kawai-Toyooka H."/>
            <person name="Yamamoto K."/>
            <person name="Hamaji T."/>
            <person name="Ootsuki R."/>
            <person name="Yamaguchi H."/>
            <person name="Kawachi M."/>
            <person name="Higashiyama T."/>
            <person name="Nozaki H."/>
        </authorList>
    </citation>
    <scope>NUCLEOTIDE SEQUENCE [LARGE SCALE GENOMIC DNA]</scope>
    <source>
        <strain evidence="2 3">NIES-4479</strain>
    </source>
</reference>
<dbReference type="Proteomes" id="UP001165080">
    <property type="component" value="Unassembled WGS sequence"/>
</dbReference>
<evidence type="ECO:0000313" key="2">
    <source>
        <dbReference type="EMBL" id="GLC51913.1"/>
    </source>
</evidence>
<protein>
    <submittedName>
        <fullName evidence="2">Uncharacterized protein</fullName>
    </submittedName>
</protein>
<gene>
    <name evidence="2" type="primary">PLESTMB000195</name>
    <name evidence="2" type="ORF">PLESTB_000562300</name>
</gene>
<organism evidence="2 3">
    <name type="scientific">Pleodorina starrii</name>
    <dbReference type="NCBI Taxonomy" id="330485"/>
    <lineage>
        <taxon>Eukaryota</taxon>
        <taxon>Viridiplantae</taxon>
        <taxon>Chlorophyta</taxon>
        <taxon>core chlorophytes</taxon>
        <taxon>Chlorophyceae</taxon>
        <taxon>CS clade</taxon>
        <taxon>Chlamydomonadales</taxon>
        <taxon>Volvocaceae</taxon>
        <taxon>Pleodorina</taxon>
    </lineage>
</organism>
<name>A0A9W6F0A9_9CHLO</name>
<keyword evidence="3" id="KW-1185">Reference proteome</keyword>
<evidence type="ECO:0000256" key="1">
    <source>
        <dbReference type="SAM" id="MobiDB-lite"/>
    </source>
</evidence>
<feature type="region of interest" description="Disordered" evidence="1">
    <location>
        <begin position="15"/>
        <end position="38"/>
    </location>
</feature>
<sequence length="441" mass="43706">MNSVGAVGVGNAGGAVRSSSGGGAGGGSNPSARSTGSARDAIVGSLRSIGTDPRAIQSIAAALPDDNVALRDLLVPVGSAASGTRQPLRTGAQAAVAFNDVVNSAFRNASEALTRRMFGTTVSGSGGSPLFAGFGAPLDAAVYSGGFRAGTGLPPVGLATPNDFAIFETQLIADLGNQRQSFAKQVDTFQKSAQQRGQVERALTQACLQYATSQFLGALANLVLGLNIPSADVLGVLSQLTGLGYSGLTPQGTAYLDAYCCDIVRSSGINPLLTSAGGGSVTVGGVSIDLASLLGAIPGLAGTPAGTAAATIATAATNLGGTLAGIPSAATRAGTTSNAATVAADTINAVAGAVSGTPMCGVLDWMAFALQGDARLQNQFNRLMRAAMSLDARLVRRAVDGANQASNRATNMINRLGRSDVGMNAVANDPALAAVIDAAGH</sequence>
<comment type="caution">
    <text evidence="2">The sequence shown here is derived from an EMBL/GenBank/DDBJ whole genome shotgun (WGS) entry which is preliminary data.</text>
</comment>
<accession>A0A9W6F0A9</accession>